<keyword evidence="1" id="KW-0812">Transmembrane</keyword>
<sequence length="81" mass="8628">MKPALRTVWIVVYSLVGAIAALLLLYLITALAAFLWAAAALAAAMLVFELAFWRCPACGGFLGPVVRSTKFCPLCGRALGR</sequence>
<dbReference type="Proteomes" id="UP000824128">
    <property type="component" value="Unassembled WGS sequence"/>
</dbReference>
<comment type="caution">
    <text evidence="2">The sequence shown here is derived from an EMBL/GenBank/DDBJ whole genome shotgun (WGS) entry which is preliminary data.</text>
</comment>
<feature type="transmembrane region" description="Helical" evidence="1">
    <location>
        <begin position="34"/>
        <end position="53"/>
    </location>
</feature>
<proteinExistence type="predicted"/>
<feature type="transmembrane region" description="Helical" evidence="1">
    <location>
        <begin position="7"/>
        <end position="28"/>
    </location>
</feature>
<evidence type="ECO:0000313" key="3">
    <source>
        <dbReference type="Proteomes" id="UP000824128"/>
    </source>
</evidence>
<reference evidence="2" key="1">
    <citation type="submission" date="2020-10" db="EMBL/GenBank/DDBJ databases">
        <authorList>
            <person name="Gilroy R."/>
        </authorList>
    </citation>
    <scope>NUCLEOTIDE SEQUENCE</scope>
    <source>
        <strain evidence="2">ChiGjej2B2-16831</strain>
    </source>
</reference>
<accession>A0A9D1N4S9</accession>
<gene>
    <name evidence="2" type="ORF">IAD24_07175</name>
</gene>
<dbReference type="AlphaFoldDB" id="A0A9D1N4S9"/>
<evidence type="ECO:0000313" key="2">
    <source>
        <dbReference type="EMBL" id="HIU94926.1"/>
    </source>
</evidence>
<dbReference type="EMBL" id="DVNZ01000227">
    <property type="protein sequence ID" value="HIU94926.1"/>
    <property type="molecule type" value="Genomic_DNA"/>
</dbReference>
<organism evidence="2 3">
    <name type="scientific">Candidatus Aphodomorpha intestinavium</name>
    <dbReference type="NCBI Taxonomy" id="2840672"/>
    <lineage>
        <taxon>Bacteria</taxon>
        <taxon>Bacillati</taxon>
        <taxon>Bacillota</taxon>
        <taxon>Clostridia</taxon>
        <taxon>Eubacteriales</taxon>
        <taxon>Candidatus Aphodomorpha</taxon>
    </lineage>
</organism>
<protein>
    <submittedName>
        <fullName evidence="2">Uncharacterized protein</fullName>
    </submittedName>
</protein>
<keyword evidence="1" id="KW-1133">Transmembrane helix</keyword>
<keyword evidence="1" id="KW-0472">Membrane</keyword>
<evidence type="ECO:0000256" key="1">
    <source>
        <dbReference type="SAM" id="Phobius"/>
    </source>
</evidence>
<reference evidence="2" key="2">
    <citation type="journal article" date="2021" name="PeerJ">
        <title>Extensive microbial diversity within the chicken gut microbiome revealed by metagenomics and culture.</title>
        <authorList>
            <person name="Gilroy R."/>
            <person name="Ravi A."/>
            <person name="Getino M."/>
            <person name="Pursley I."/>
            <person name="Horton D.L."/>
            <person name="Alikhan N.F."/>
            <person name="Baker D."/>
            <person name="Gharbi K."/>
            <person name="Hall N."/>
            <person name="Watson M."/>
            <person name="Adriaenssens E.M."/>
            <person name="Foster-Nyarko E."/>
            <person name="Jarju S."/>
            <person name="Secka A."/>
            <person name="Antonio M."/>
            <person name="Oren A."/>
            <person name="Chaudhuri R.R."/>
            <person name="La Ragione R."/>
            <person name="Hildebrand F."/>
            <person name="Pallen M.J."/>
        </authorList>
    </citation>
    <scope>NUCLEOTIDE SEQUENCE</scope>
    <source>
        <strain evidence="2">ChiGjej2B2-16831</strain>
    </source>
</reference>
<name>A0A9D1N4S9_9FIRM</name>